<organism evidence="1 2">
    <name type="scientific">Teratosphaeria destructans</name>
    <dbReference type="NCBI Taxonomy" id="418781"/>
    <lineage>
        <taxon>Eukaryota</taxon>
        <taxon>Fungi</taxon>
        <taxon>Dikarya</taxon>
        <taxon>Ascomycota</taxon>
        <taxon>Pezizomycotina</taxon>
        <taxon>Dothideomycetes</taxon>
        <taxon>Dothideomycetidae</taxon>
        <taxon>Mycosphaerellales</taxon>
        <taxon>Teratosphaeriaceae</taxon>
        <taxon>Teratosphaeria</taxon>
    </lineage>
</organism>
<name>A0A9W7VYA4_9PEZI</name>
<evidence type="ECO:0000313" key="2">
    <source>
        <dbReference type="Proteomes" id="UP001138500"/>
    </source>
</evidence>
<reference evidence="1 2" key="1">
    <citation type="journal article" date="2018" name="IMA Fungus">
        <title>IMA Genome-F 10: Nine draft genome sequences of Claviceps purpurea s.lat., including C. arundinis, C. humidiphila, and C. cf. spartinae, pseudomolecules for the pitch canker pathogen Fusarium circinatum, draft genome of Davidsoniella eucalypti, Grosmannia galeiformis, Quambalaria eucalypti, and Teratosphaeria destructans.</title>
        <authorList>
            <person name="Wingfield B.D."/>
            <person name="Liu M."/>
            <person name="Nguyen H.D."/>
            <person name="Lane F.A."/>
            <person name="Morgan S.W."/>
            <person name="De Vos L."/>
            <person name="Wilken P.M."/>
            <person name="Duong T.A."/>
            <person name="Aylward J."/>
            <person name="Coetzee M.P."/>
            <person name="Dadej K."/>
            <person name="De Beer Z.W."/>
            <person name="Findlay W."/>
            <person name="Havenga M."/>
            <person name="Kolarik M."/>
            <person name="Menzies J.G."/>
            <person name="Naidoo K."/>
            <person name="Pochopski O."/>
            <person name="Shoukouhi P."/>
            <person name="Santana Q.C."/>
            <person name="Seifert K.A."/>
            <person name="Soal N."/>
            <person name="Steenkamp E.T."/>
            <person name="Tatham C.T."/>
            <person name="van der Nest M.A."/>
            <person name="Wingfield M.J."/>
        </authorList>
    </citation>
    <scope>NUCLEOTIDE SEQUENCE [LARGE SCALE GENOMIC DNA]</scope>
    <source>
        <strain evidence="1">CMW44962</strain>
    </source>
</reference>
<keyword evidence="2" id="KW-1185">Reference proteome</keyword>
<reference evidence="1 2" key="2">
    <citation type="journal article" date="2021" name="Curr. Genet.">
        <title>Genetic response to nitrogen starvation in the aggressive Eucalyptus foliar pathogen Teratosphaeria destructans.</title>
        <authorList>
            <person name="Havenga M."/>
            <person name="Wingfield B.D."/>
            <person name="Wingfield M.J."/>
            <person name="Dreyer L.L."/>
            <person name="Roets F."/>
            <person name="Aylward J."/>
        </authorList>
    </citation>
    <scope>NUCLEOTIDE SEQUENCE [LARGE SCALE GENOMIC DNA]</scope>
    <source>
        <strain evidence="1">CMW44962</strain>
    </source>
</reference>
<sequence length="259" mass="28946">MLVLTPEPPLTTATGVFRLLDLPPELRLRIYESALAITGVLSLTSTKTHRKVIQPAISPALLRTCKQIYYEIDSLLFSDNEICISVNAHDTCWPTIPDSLLPPRVLPKVQHLCVVLDCTNYFNASYADVDFSPFEALVSLKTLRIAMIYRKQYPSQKLTPLHISDYKDYNVVAQILERVPATALVTYGTVPGSAQHDFLQQLRTMRMQESGKRAQEAPVADLEDAGSGVKGLVRGARCGRGRDARLEGRSQERRLPLRL</sequence>
<dbReference type="Proteomes" id="UP001138500">
    <property type="component" value="Unassembled WGS sequence"/>
</dbReference>
<evidence type="ECO:0008006" key="3">
    <source>
        <dbReference type="Google" id="ProtNLM"/>
    </source>
</evidence>
<accession>A0A9W7VYA4</accession>
<dbReference type="OrthoDB" id="62952at2759"/>
<dbReference type="PANTHER" id="PTHR42085">
    <property type="entry name" value="F-BOX DOMAIN-CONTAINING PROTEIN"/>
    <property type="match status" value="1"/>
</dbReference>
<gene>
    <name evidence="1" type="ORF">Tdes44962_MAKER06071</name>
</gene>
<dbReference type="AlphaFoldDB" id="A0A9W7VYA4"/>
<comment type="caution">
    <text evidence="1">The sequence shown here is derived from an EMBL/GenBank/DDBJ whole genome shotgun (WGS) entry which is preliminary data.</text>
</comment>
<protein>
    <recommendedName>
        <fullName evidence="3">F-box domain-containing protein</fullName>
    </recommendedName>
</protein>
<proteinExistence type="predicted"/>
<dbReference type="PANTHER" id="PTHR42085:SF4">
    <property type="entry name" value="F-BOX DOMAIN-CONTAINING PROTEIN"/>
    <property type="match status" value="1"/>
</dbReference>
<evidence type="ECO:0000313" key="1">
    <source>
        <dbReference type="EMBL" id="KAH9809830.1"/>
    </source>
</evidence>
<dbReference type="EMBL" id="RIBY02002534">
    <property type="protein sequence ID" value="KAH9809830.1"/>
    <property type="molecule type" value="Genomic_DNA"/>
</dbReference>
<dbReference type="InterPro" id="IPR038883">
    <property type="entry name" value="AN11006-like"/>
</dbReference>